<reference evidence="1" key="1">
    <citation type="submission" date="2018-04" db="EMBL/GenBank/DDBJ databases">
        <title>Transcriptome assembly of Sipha flava.</title>
        <authorList>
            <person name="Scully E.D."/>
            <person name="Geib S.M."/>
            <person name="Palmer N.A."/>
            <person name="Koch K."/>
            <person name="Bradshaw J."/>
            <person name="Heng-Moss T."/>
            <person name="Sarath G."/>
        </authorList>
    </citation>
    <scope>NUCLEOTIDE SEQUENCE</scope>
</reference>
<accession>A0A2S2R7N4</accession>
<sequence>MAKCAWCQYDVCTSFGCIRDTGRAAVCYCSIFRRSKTFVRGPDGVFLTREPPTDANVDTKTFSCDNMHRCADRRIIRYTSFSWAEKKARDELQGRLCISVFMAGN</sequence>
<organism evidence="1">
    <name type="scientific">Sipha flava</name>
    <name type="common">yellow sugarcane aphid</name>
    <dbReference type="NCBI Taxonomy" id="143950"/>
    <lineage>
        <taxon>Eukaryota</taxon>
        <taxon>Metazoa</taxon>
        <taxon>Ecdysozoa</taxon>
        <taxon>Arthropoda</taxon>
        <taxon>Hexapoda</taxon>
        <taxon>Insecta</taxon>
        <taxon>Pterygota</taxon>
        <taxon>Neoptera</taxon>
        <taxon>Paraneoptera</taxon>
        <taxon>Hemiptera</taxon>
        <taxon>Sternorrhyncha</taxon>
        <taxon>Aphidomorpha</taxon>
        <taxon>Aphidoidea</taxon>
        <taxon>Aphididae</taxon>
        <taxon>Sipha</taxon>
    </lineage>
</organism>
<dbReference type="EMBL" id="GGMS01016775">
    <property type="protein sequence ID" value="MBY85978.1"/>
    <property type="molecule type" value="Transcribed_RNA"/>
</dbReference>
<evidence type="ECO:0000313" key="1">
    <source>
        <dbReference type="EMBL" id="MBY85978.1"/>
    </source>
</evidence>
<gene>
    <name evidence="1" type="ORF">g.114198</name>
</gene>
<name>A0A2S2R7N4_9HEMI</name>
<dbReference type="AlphaFoldDB" id="A0A2S2R7N4"/>
<protein>
    <submittedName>
        <fullName evidence="1">Uncharacterized protein</fullName>
    </submittedName>
</protein>
<proteinExistence type="predicted"/>